<dbReference type="Gene3D" id="1.10.443.10">
    <property type="entry name" value="Intergrase catalytic core"/>
    <property type="match status" value="1"/>
</dbReference>
<comment type="caution">
    <text evidence="7">The sequence shown here is derived from an EMBL/GenBank/DDBJ whole genome shotgun (WGS) entry which is preliminary data.</text>
</comment>
<dbReference type="PROSITE" id="PS51898">
    <property type="entry name" value="TYR_RECOMBINASE"/>
    <property type="match status" value="1"/>
</dbReference>
<evidence type="ECO:0000313" key="8">
    <source>
        <dbReference type="Proteomes" id="UP000295680"/>
    </source>
</evidence>
<dbReference type="InterPro" id="IPR010998">
    <property type="entry name" value="Integrase_recombinase_N"/>
</dbReference>
<comment type="similarity">
    <text evidence="1">Belongs to the 'phage' integrase family.</text>
</comment>
<dbReference type="InterPro" id="IPR013762">
    <property type="entry name" value="Integrase-like_cat_sf"/>
</dbReference>
<dbReference type="AlphaFoldDB" id="A0A4R2JJK8"/>
<dbReference type="RefSeq" id="WP_132121048.1">
    <property type="nucleotide sequence ID" value="NZ_SLWS01000006.1"/>
</dbReference>
<gene>
    <name evidence="7" type="ORF">EV192_106675</name>
</gene>
<dbReference type="CDD" id="cd00397">
    <property type="entry name" value="DNA_BRE_C"/>
    <property type="match status" value="1"/>
</dbReference>
<dbReference type="Proteomes" id="UP000295680">
    <property type="component" value="Unassembled WGS sequence"/>
</dbReference>
<evidence type="ECO:0000256" key="3">
    <source>
        <dbReference type="ARBA" id="ARBA00023125"/>
    </source>
</evidence>
<dbReference type="EMBL" id="SLWS01000006">
    <property type="protein sequence ID" value="TCO57198.1"/>
    <property type="molecule type" value="Genomic_DNA"/>
</dbReference>
<evidence type="ECO:0000259" key="6">
    <source>
        <dbReference type="PROSITE" id="PS51898"/>
    </source>
</evidence>
<feature type="region of interest" description="Disordered" evidence="5">
    <location>
        <begin position="384"/>
        <end position="408"/>
    </location>
</feature>
<dbReference type="SUPFAM" id="SSF56349">
    <property type="entry name" value="DNA breaking-rejoining enzymes"/>
    <property type="match status" value="1"/>
</dbReference>
<feature type="domain" description="Tyr recombinase" evidence="6">
    <location>
        <begin position="164"/>
        <end position="369"/>
    </location>
</feature>
<dbReference type="InterPro" id="IPR002104">
    <property type="entry name" value="Integrase_catalytic"/>
</dbReference>
<dbReference type="GO" id="GO:0006310">
    <property type="term" value="P:DNA recombination"/>
    <property type="evidence" value="ECO:0007669"/>
    <property type="project" value="UniProtKB-KW"/>
</dbReference>
<proteinExistence type="inferred from homology"/>
<sequence length="408" mass="45410">MAWAEKMSSGRFRGGYRNPDGRKLYVTDGGRGYERKKDAKDVAQECEVQARRRAAVDEDRLLASVTWGEWWDAIGDAKTTDGDTDTARVVRNIVSAQLRPKWGNVPLNKIRHKLVKKWVEEEELKVRPRMSPEYVHRVFGLFKWSIKRAVDEEVLDASPCVGIKLPKRPDKPRAYISVSRAAKMGAFLREDYRDAVAFMLETGLRPGELCGLHADRIDFDTGWLEVVEVFVTRRRLIKPCPKDYDVRKVALSSKAMEIVRRRLGDRDPTAGCGQTHSDGTACHSPLVFLTIRGRVMSPKTLSDHITNASTKAKVTRQTAYAGRRGWFTRLAEGGLDPFAMAAQGGHSDVKQTTKYVQVTAAARARTLAALGEATPLTVIEGHRGAARGADPEVQPVKDSEIPDGEDVG</sequence>
<keyword evidence="4" id="KW-0233">DNA recombination</keyword>
<dbReference type="Pfam" id="PF00589">
    <property type="entry name" value="Phage_integrase"/>
    <property type="match status" value="1"/>
</dbReference>
<keyword evidence="3" id="KW-0238">DNA-binding</keyword>
<dbReference type="InterPro" id="IPR050808">
    <property type="entry name" value="Phage_Integrase"/>
</dbReference>
<dbReference type="GO" id="GO:0015074">
    <property type="term" value="P:DNA integration"/>
    <property type="evidence" value="ECO:0007669"/>
    <property type="project" value="UniProtKB-KW"/>
</dbReference>
<dbReference type="OrthoDB" id="1822491at2"/>
<evidence type="ECO:0000256" key="2">
    <source>
        <dbReference type="ARBA" id="ARBA00022908"/>
    </source>
</evidence>
<dbReference type="GO" id="GO:0003677">
    <property type="term" value="F:DNA binding"/>
    <property type="evidence" value="ECO:0007669"/>
    <property type="project" value="UniProtKB-KW"/>
</dbReference>
<dbReference type="InterPro" id="IPR011010">
    <property type="entry name" value="DNA_brk_join_enz"/>
</dbReference>
<keyword evidence="8" id="KW-1185">Reference proteome</keyword>
<evidence type="ECO:0000256" key="4">
    <source>
        <dbReference type="ARBA" id="ARBA00023172"/>
    </source>
</evidence>
<dbReference type="PANTHER" id="PTHR30629">
    <property type="entry name" value="PROPHAGE INTEGRASE"/>
    <property type="match status" value="1"/>
</dbReference>
<accession>A0A4R2JJK8</accession>
<reference evidence="7 8" key="1">
    <citation type="submission" date="2019-03" db="EMBL/GenBank/DDBJ databases">
        <title>Genomic Encyclopedia of Type Strains, Phase IV (KMG-IV): sequencing the most valuable type-strain genomes for metagenomic binning, comparative biology and taxonomic classification.</title>
        <authorList>
            <person name="Goeker M."/>
        </authorList>
    </citation>
    <scope>NUCLEOTIDE SEQUENCE [LARGE SCALE GENOMIC DNA]</scope>
    <source>
        <strain evidence="7 8">DSM 45934</strain>
    </source>
</reference>
<evidence type="ECO:0000256" key="1">
    <source>
        <dbReference type="ARBA" id="ARBA00008857"/>
    </source>
</evidence>
<name>A0A4R2JJK8_9PSEU</name>
<evidence type="ECO:0000256" key="5">
    <source>
        <dbReference type="SAM" id="MobiDB-lite"/>
    </source>
</evidence>
<evidence type="ECO:0000313" key="7">
    <source>
        <dbReference type="EMBL" id="TCO57198.1"/>
    </source>
</evidence>
<keyword evidence="2" id="KW-0229">DNA integration</keyword>
<dbReference type="Gene3D" id="1.10.150.130">
    <property type="match status" value="1"/>
</dbReference>
<protein>
    <submittedName>
        <fullName evidence="7">Phage integrase family protein</fullName>
    </submittedName>
</protein>
<dbReference type="PANTHER" id="PTHR30629:SF2">
    <property type="entry name" value="PROPHAGE INTEGRASE INTS-RELATED"/>
    <property type="match status" value="1"/>
</dbReference>
<organism evidence="7 8">
    <name type="scientific">Actinocrispum wychmicini</name>
    <dbReference type="NCBI Taxonomy" id="1213861"/>
    <lineage>
        <taxon>Bacteria</taxon>
        <taxon>Bacillati</taxon>
        <taxon>Actinomycetota</taxon>
        <taxon>Actinomycetes</taxon>
        <taxon>Pseudonocardiales</taxon>
        <taxon>Pseudonocardiaceae</taxon>
        <taxon>Actinocrispum</taxon>
    </lineage>
</organism>